<dbReference type="Proteomes" id="UP000001075">
    <property type="component" value="Unassembled WGS sequence"/>
</dbReference>
<gene>
    <name evidence="1" type="ORF">I79_000413</name>
</gene>
<name>G3GS95_CRIGR</name>
<protein>
    <submittedName>
        <fullName evidence="1">Uncharacterized protein</fullName>
    </submittedName>
</protein>
<dbReference type="EMBL" id="JH000007">
    <property type="protein sequence ID" value="EGV94451.1"/>
    <property type="molecule type" value="Genomic_DNA"/>
</dbReference>
<sequence length="89" mass="9706">MPIATTQNKDVDQAKLLPEDMSQSMEQLQLWCALNSVAQVTTRAHTETLGSVLEPVACLDSGEPHNSRSHTDMGGLYYHLGPECHPGCL</sequence>
<dbReference type="AlphaFoldDB" id="G3GS95"/>
<reference evidence="2" key="1">
    <citation type="journal article" date="2011" name="Nat. Biotechnol.">
        <title>The genomic sequence of the Chinese hamster ovary (CHO)-K1 cell line.</title>
        <authorList>
            <person name="Xu X."/>
            <person name="Nagarajan H."/>
            <person name="Lewis N.E."/>
            <person name="Pan S."/>
            <person name="Cai Z."/>
            <person name="Liu X."/>
            <person name="Chen W."/>
            <person name="Xie M."/>
            <person name="Wang W."/>
            <person name="Hammond S."/>
            <person name="Andersen M.R."/>
            <person name="Neff N."/>
            <person name="Passarelli B."/>
            <person name="Koh W."/>
            <person name="Fan H.C."/>
            <person name="Wang J."/>
            <person name="Gui Y."/>
            <person name="Lee K.H."/>
            <person name="Betenbaugh M.J."/>
            <person name="Quake S.R."/>
            <person name="Famili I."/>
            <person name="Palsson B.O."/>
            <person name="Wang J."/>
        </authorList>
    </citation>
    <scope>NUCLEOTIDE SEQUENCE [LARGE SCALE GENOMIC DNA]</scope>
    <source>
        <strain evidence="2">CHO K1 cell line</strain>
    </source>
</reference>
<evidence type="ECO:0000313" key="1">
    <source>
        <dbReference type="EMBL" id="EGV94451.1"/>
    </source>
</evidence>
<dbReference type="InParanoid" id="G3GS95"/>
<proteinExistence type="predicted"/>
<organism evidence="1 2">
    <name type="scientific">Cricetulus griseus</name>
    <name type="common">Chinese hamster</name>
    <name type="synonym">Cricetulus barabensis griseus</name>
    <dbReference type="NCBI Taxonomy" id="10029"/>
    <lineage>
        <taxon>Eukaryota</taxon>
        <taxon>Metazoa</taxon>
        <taxon>Chordata</taxon>
        <taxon>Craniata</taxon>
        <taxon>Vertebrata</taxon>
        <taxon>Euteleostomi</taxon>
        <taxon>Mammalia</taxon>
        <taxon>Eutheria</taxon>
        <taxon>Euarchontoglires</taxon>
        <taxon>Glires</taxon>
        <taxon>Rodentia</taxon>
        <taxon>Myomorpha</taxon>
        <taxon>Muroidea</taxon>
        <taxon>Cricetidae</taxon>
        <taxon>Cricetinae</taxon>
        <taxon>Cricetulus</taxon>
    </lineage>
</organism>
<accession>G3GS95</accession>
<evidence type="ECO:0000313" key="2">
    <source>
        <dbReference type="Proteomes" id="UP000001075"/>
    </source>
</evidence>